<protein>
    <submittedName>
        <fullName evidence="1">Uncharacterized protein</fullName>
    </submittedName>
</protein>
<accession>A0ABW4YR16</accession>
<organism evidence="1 3">
    <name type="scientific">Ancylobacter oerskovii</name>
    <dbReference type="NCBI Taxonomy" id="459519"/>
    <lineage>
        <taxon>Bacteria</taxon>
        <taxon>Pseudomonadati</taxon>
        <taxon>Pseudomonadota</taxon>
        <taxon>Alphaproteobacteria</taxon>
        <taxon>Hyphomicrobiales</taxon>
        <taxon>Xanthobacteraceae</taxon>
        <taxon>Ancylobacter</taxon>
    </lineage>
</organism>
<sequence>MMLAEIGAILHQPFSEMERRRWSDFQAFHDEARRIAGGVVAFESEPDALPLPEPPPVANPDGLKFGDIDPVSGLKIGRVVTVDT</sequence>
<reference evidence="1" key="1">
    <citation type="journal article" date="2014" name="Int. J. Syst. Evol. Microbiol.">
        <title>Complete genome of a new Firmicutes species belonging to the dominant human colonic microbiota ('Ruminococcus bicirculans') reveals two chromosomes and a selective capacity to utilize plant glucans.</title>
        <authorList>
            <consortium name="NISC Comparative Sequencing Program"/>
            <person name="Wegmann U."/>
            <person name="Louis P."/>
            <person name="Goesmann A."/>
            <person name="Henrissat B."/>
            <person name="Duncan S.H."/>
            <person name="Flint H.J."/>
        </authorList>
    </citation>
    <scope>NUCLEOTIDE SEQUENCE</scope>
    <source>
        <strain evidence="1">CCM 7435</strain>
    </source>
</reference>
<dbReference type="EMBL" id="JBHUHD010000001">
    <property type="protein sequence ID" value="MFD2138774.1"/>
    <property type="molecule type" value="Genomic_DNA"/>
</dbReference>
<dbReference type="Proteomes" id="UP001597299">
    <property type="component" value="Unassembled WGS sequence"/>
</dbReference>
<dbReference type="RefSeq" id="WP_213355500.1">
    <property type="nucleotide sequence ID" value="NZ_JAHBGB010000044.1"/>
</dbReference>
<reference evidence="1" key="3">
    <citation type="submission" date="2024-09" db="EMBL/GenBank/DDBJ databases">
        <authorList>
            <person name="Sun Q."/>
            <person name="Mori K."/>
        </authorList>
    </citation>
    <scope>NUCLEOTIDE SEQUENCE</scope>
    <source>
        <strain evidence="1">CCM 7435</strain>
    </source>
</reference>
<keyword evidence="3" id="KW-1185">Reference proteome</keyword>
<evidence type="ECO:0000313" key="1">
    <source>
        <dbReference type="EMBL" id="MFD2138774.1"/>
    </source>
</evidence>
<gene>
    <name evidence="1" type="ORF">ACFSNC_00030</name>
    <name evidence="2" type="ORF">ACFSNC_23660</name>
</gene>
<proteinExistence type="predicted"/>
<reference evidence="3" key="2">
    <citation type="journal article" date="2019" name="Int. J. Syst. Evol. Microbiol.">
        <title>The Global Catalogue of Microorganisms (GCM) 10K type strain sequencing project: providing services to taxonomists for standard genome sequencing and annotation.</title>
        <authorList>
            <consortium name="The Broad Institute Genomics Platform"/>
            <consortium name="The Broad Institute Genome Sequencing Center for Infectious Disease"/>
            <person name="Wu L."/>
            <person name="Ma J."/>
        </authorList>
    </citation>
    <scope>NUCLEOTIDE SEQUENCE [LARGE SCALE GENOMIC DNA]</scope>
    <source>
        <strain evidence="3">CCM 7435</strain>
    </source>
</reference>
<dbReference type="EMBL" id="JBHUHD010000001">
    <property type="protein sequence ID" value="MFD2143415.1"/>
    <property type="molecule type" value="Genomic_DNA"/>
</dbReference>
<evidence type="ECO:0000313" key="3">
    <source>
        <dbReference type="Proteomes" id="UP001597299"/>
    </source>
</evidence>
<comment type="caution">
    <text evidence="1">The sequence shown here is derived from an EMBL/GenBank/DDBJ whole genome shotgun (WGS) entry which is preliminary data.</text>
</comment>
<name>A0ABW4YR16_9HYPH</name>
<evidence type="ECO:0000313" key="2">
    <source>
        <dbReference type="EMBL" id="MFD2143415.1"/>
    </source>
</evidence>